<evidence type="ECO:0000313" key="2">
    <source>
        <dbReference type="WBParaSite" id="EEL_0000392201-mRNA-1"/>
    </source>
</evidence>
<sequence>LIFFPHFKSTVIIYKKRGKKLFQHFPEDDLLAATEYQHRGQEESMTRAISNYWRQMAVRSLLVPGNPLTSVILESILLKKFSF</sequence>
<organism evidence="1 2">
    <name type="scientific">Elaeophora elaphi</name>
    <dbReference type="NCBI Taxonomy" id="1147741"/>
    <lineage>
        <taxon>Eukaryota</taxon>
        <taxon>Metazoa</taxon>
        <taxon>Ecdysozoa</taxon>
        <taxon>Nematoda</taxon>
        <taxon>Chromadorea</taxon>
        <taxon>Rhabditida</taxon>
        <taxon>Spirurina</taxon>
        <taxon>Spiruromorpha</taxon>
        <taxon>Filarioidea</taxon>
        <taxon>Onchocercidae</taxon>
        <taxon>Elaeophora</taxon>
    </lineage>
</organism>
<accession>A0A0R3RQG5</accession>
<dbReference type="Proteomes" id="UP000050640">
    <property type="component" value="Unplaced"/>
</dbReference>
<protein>
    <submittedName>
        <fullName evidence="2">SNF2_N domain-containing protein</fullName>
    </submittedName>
</protein>
<proteinExistence type="predicted"/>
<dbReference type="AlphaFoldDB" id="A0A0R3RQG5"/>
<name>A0A0R3RQG5_9BILA</name>
<reference evidence="2" key="1">
    <citation type="submission" date="2017-02" db="UniProtKB">
        <authorList>
            <consortium name="WormBaseParasite"/>
        </authorList>
    </citation>
    <scope>IDENTIFICATION</scope>
</reference>
<dbReference type="WBParaSite" id="EEL_0000392201-mRNA-1">
    <property type="protein sequence ID" value="EEL_0000392201-mRNA-1"/>
    <property type="gene ID" value="EEL_0000392201"/>
</dbReference>
<keyword evidence="1" id="KW-1185">Reference proteome</keyword>
<evidence type="ECO:0000313" key="1">
    <source>
        <dbReference type="Proteomes" id="UP000050640"/>
    </source>
</evidence>